<sequence length="133" mass="14785">MFSVGHRSGYISVALSEGFLCFLLVGDVPPGDIEMAMGLAVEDALLRPDNRVLVDIRRFTGSIDWGMIRDLRRHAPWSTNAQNSVRCAYLLPDNYPRFLTILASFYPGAKHRAFKDDASALRWLVQVPASACA</sequence>
<keyword evidence="2" id="KW-1185">Reference proteome</keyword>
<dbReference type="RefSeq" id="WP_102110848.1">
    <property type="nucleotide sequence ID" value="NZ_BMGN01000004.1"/>
</dbReference>
<reference evidence="1 2" key="1">
    <citation type="submission" date="2017-12" db="EMBL/GenBank/DDBJ databases">
        <title>Genomes of bacteria within cyanobacterial aggregates.</title>
        <authorList>
            <person name="Cai H."/>
        </authorList>
    </citation>
    <scope>NUCLEOTIDE SEQUENCE [LARGE SCALE GENOMIC DNA]</scope>
    <source>
        <strain evidence="1 2">TH16</strain>
    </source>
</reference>
<dbReference type="Proteomes" id="UP000234752">
    <property type="component" value="Chromosome eg_1"/>
</dbReference>
<name>A0A2K9N7H8_9PROT</name>
<proteinExistence type="predicted"/>
<organism evidence="1 2">
    <name type="scientific">Niveispirillum cyanobacteriorum</name>
    <dbReference type="NCBI Taxonomy" id="1612173"/>
    <lineage>
        <taxon>Bacteria</taxon>
        <taxon>Pseudomonadati</taxon>
        <taxon>Pseudomonadota</taxon>
        <taxon>Alphaproteobacteria</taxon>
        <taxon>Rhodospirillales</taxon>
        <taxon>Azospirillaceae</taxon>
        <taxon>Niveispirillum</taxon>
    </lineage>
</organism>
<gene>
    <name evidence="1" type="ORF">C0V82_01675</name>
</gene>
<evidence type="ECO:0000313" key="2">
    <source>
        <dbReference type="Proteomes" id="UP000234752"/>
    </source>
</evidence>
<dbReference type="EMBL" id="CP025611">
    <property type="protein sequence ID" value="AUN29098.1"/>
    <property type="molecule type" value="Genomic_DNA"/>
</dbReference>
<dbReference type="AlphaFoldDB" id="A0A2K9N7H8"/>
<accession>A0A2K9N7H8</accession>
<evidence type="ECO:0000313" key="1">
    <source>
        <dbReference type="EMBL" id="AUN29098.1"/>
    </source>
</evidence>
<dbReference type="KEGG" id="ncb:C0V82_01675"/>
<protein>
    <submittedName>
        <fullName evidence="1">Uncharacterized protein</fullName>
    </submittedName>
</protein>